<keyword evidence="1" id="KW-0812">Transmembrane</keyword>
<dbReference type="Gene3D" id="1.10.287.1260">
    <property type="match status" value="2"/>
</dbReference>
<dbReference type="Proteomes" id="UP000230638">
    <property type="component" value="Unassembled WGS sequence"/>
</dbReference>
<gene>
    <name evidence="2" type="ORF">COW88_01770</name>
</gene>
<dbReference type="PANTHER" id="PTHR30221:SF1">
    <property type="entry name" value="SMALL-CONDUCTANCE MECHANOSENSITIVE CHANNEL"/>
    <property type="match status" value="1"/>
</dbReference>
<dbReference type="PANTHER" id="PTHR30221">
    <property type="entry name" value="SMALL-CONDUCTANCE MECHANOSENSITIVE CHANNEL"/>
    <property type="match status" value="1"/>
</dbReference>
<dbReference type="GO" id="GO:0008381">
    <property type="term" value="F:mechanosensitive monoatomic ion channel activity"/>
    <property type="evidence" value="ECO:0007669"/>
    <property type="project" value="InterPro"/>
</dbReference>
<protein>
    <recommendedName>
        <fullName evidence="4">Small-conductance mechanosensitive ion channel</fullName>
    </recommendedName>
</protein>
<evidence type="ECO:0000313" key="2">
    <source>
        <dbReference type="EMBL" id="PIP73503.1"/>
    </source>
</evidence>
<dbReference type="InterPro" id="IPR045275">
    <property type="entry name" value="MscS_archaea/bacteria_type"/>
</dbReference>
<organism evidence="2 3">
    <name type="scientific">Candidatus Lloydbacteria bacterium CG22_combo_CG10-13_8_21_14_all_47_15</name>
    <dbReference type="NCBI Taxonomy" id="1974635"/>
    <lineage>
        <taxon>Bacteria</taxon>
        <taxon>Candidatus Lloydiibacteriota</taxon>
    </lineage>
</organism>
<proteinExistence type="predicted"/>
<feature type="transmembrane region" description="Helical" evidence="1">
    <location>
        <begin position="190"/>
        <end position="210"/>
    </location>
</feature>
<reference evidence="2 3" key="1">
    <citation type="submission" date="2017-09" db="EMBL/GenBank/DDBJ databases">
        <title>Depth-based differentiation of microbial function through sediment-hosted aquifers and enrichment of novel symbionts in the deep terrestrial subsurface.</title>
        <authorList>
            <person name="Probst A.J."/>
            <person name="Ladd B."/>
            <person name="Jarett J.K."/>
            <person name="Geller-Mcgrath D.E."/>
            <person name="Sieber C.M."/>
            <person name="Emerson J.B."/>
            <person name="Anantharaman K."/>
            <person name="Thomas B.C."/>
            <person name="Malmstrom R."/>
            <person name="Stieglmeier M."/>
            <person name="Klingl A."/>
            <person name="Woyke T."/>
            <person name="Ryan C.M."/>
            <person name="Banfield J.F."/>
        </authorList>
    </citation>
    <scope>NUCLEOTIDE SEQUENCE [LARGE SCALE GENOMIC DNA]</scope>
    <source>
        <strain evidence="2">CG22_combo_CG10-13_8_21_14_all_47_15</strain>
    </source>
</reference>
<evidence type="ECO:0000256" key="1">
    <source>
        <dbReference type="SAM" id="Phobius"/>
    </source>
</evidence>
<accession>A0A2H0CU99</accession>
<name>A0A2H0CU99_9BACT</name>
<comment type="caution">
    <text evidence="2">The sequence shown here is derived from an EMBL/GenBank/DDBJ whole genome shotgun (WGS) entry which is preliminary data.</text>
</comment>
<feature type="transmembrane region" description="Helical" evidence="1">
    <location>
        <begin position="90"/>
        <end position="113"/>
    </location>
</feature>
<feature type="transmembrane region" description="Helical" evidence="1">
    <location>
        <begin position="17"/>
        <end position="45"/>
    </location>
</feature>
<keyword evidence="1" id="KW-0472">Membrane</keyword>
<dbReference type="InterPro" id="IPR008910">
    <property type="entry name" value="MSC_TM_helix"/>
</dbReference>
<dbReference type="EMBL" id="PCTL01000019">
    <property type="protein sequence ID" value="PIP73503.1"/>
    <property type="molecule type" value="Genomic_DNA"/>
</dbReference>
<dbReference type="Pfam" id="PF05552">
    <property type="entry name" value="MS_channel_1st_1"/>
    <property type="match status" value="2"/>
</dbReference>
<dbReference type="AlphaFoldDB" id="A0A2H0CU99"/>
<evidence type="ECO:0000313" key="3">
    <source>
        <dbReference type="Proteomes" id="UP000230638"/>
    </source>
</evidence>
<sequence>MVLQTWSDVLTQSFQNLWIGVLGFVPNLVVALIIFIIGWVIAAVLGRVVAQIIKALRVDSALASAGFEDVINRTGFNLNSGLFIGDLVKWFIIIVFLVAAFDVLGLAQVTIFLKDVVLLYLPNVFVAALILLSAALIAQFIQRVVTGSAKAAGIPSAHFLGGVARWAIWIFALLAAVSQLGIAGVFAQTLFTGVIVALSLGIGLAFGLGGKDAAAKYIERLRGEISGK</sequence>
<feature type="transmembrane region" description="Helical" evidence="1">
    <location>
        <begin position="162"/>
        <end position="184"/>
    </location>
</feature>
<feature type="transmembrane region" description="Helical" evidence="1">
    <location>
        <begin position="119"/>
        <end position="141"/>
    </location>
</feature>
<evidence type="ECO:0008006" key="4">
    <source>
        <dbReference type="Google" id="ProtNLM"/>
    </source>
</evidence>
<keyword evidence="1" id="KW-1133">Transmembrane helix</keyword>